<dbReference type="InterPro" id="IPR029033">
    <property type="entry name" value="His_PPase_superfam"/>
</dbReference>
<dbReference type="PANTHER" id="PTHR48100">
    <property type="entry name" value="BROAD-SPECIFICITY PHOSPHATASE YOR283W-RELATED"/>
    <property type="match status" value="1"/>
</dbReference>
<gene>
    <name evidence="1" type="ORF">NCTC10343_02480</name>
</gene>
<dbReference type="Proteomes" id="UP000254400">
    <property type="component" value="Unassembled WGS sequence"/>
</dbReference>
<evidence type="ECO:0000313" key="1">
    <source>
        <dbReference type="EMBL" id="SUA69618.1"/>
    </source>
</evidence>
<dbReference type="GeneID" id="93345877"/>
<accession>A0A0F0FY27</accession>
<sequence length="170" mass="19324">MSTDVKLYVARHGIGTGNEPDAPLSSDGFNQAEQLAGFLSQMEDLHVDRLISSPYTRAWQTAEIIEERLKIKLGPPGNRLREQGVRGVTEEESDEMVIARVTSLTEELLKSDQHTFLLVTHRLILTLLLHHYAPDFVLEEITNPDLYLLTFRDGKCQVKRLWNTMQPVVV</sequence>
<dbReference type="InterPro" id="IPR050275">
    <property type="entry name" value="PGM_Phosphatase"/>
</dbReference>
<dbReference type="Gene3D" id="3.40.50.1240">
    <property type="entry name" value="Phosphoglycerate mutase-like"/>
    <property type="match status" value="1"/>
</dbReference>
<dbReference type="AlphaFoldDB" id="A0A0F0FY27"/>
<evidence type="ECO:0000313" key="2">
    <source>
        <dbReference type="Proteomes" id="UP000254400"/>
    </source>
</evidence>
<dbReference type="CDD" id="cd07067">
    <property type="entry name" value="HP_PGM_like"/>
    <property type="match status" value="1"/>
</dbReference>
<dbReference type="GO" id="GO:0005737">
    <property type="term" value="C:cytoplasm"/>
    <property type="evidence" value="ECO:0007669"/>
    <property type="project" value="TreeGrafter"/>
</dbReference>
<dbReference type="InterPro" id="IPR013078">
    <property type="entry name" value="His_Pase_superF_clade-1"/>
</dbReference>
<name>A0A0F0FY27_PAEPO</name>
<dbReference type="SMART" id="SM00855">
    <property type="entry name" value="PGAM"/>
    <property type="match status" value="1"/>
</dbReference>
<organism evidence="1 2">
    <name type="scientific">Paenibacillus polymyxa</name>
    <name type="common">Bacillus polymyxa</name>
    <dbReference type="NCBI Taxonomy" id="1406"/>
    <lineage>
        <taxon>Bacteria</taxon>
        <taxon>Bacillati</taxon>
        <taxon>Bacillota</taxon>
        <taxon>Bacilli</taxon>
        <taxon>Bacillales</taxon>
        <taxon>Paenibacillaceae</taxon>
        <taxon>Paenibacillus</taxon>
    </lineage>
</organism>
<proteinExistence type="predicted"/>
<dbReference type="EMBL" id="UGSC01000001">
    <property type="protein sequence ID" value="SUA69618.1"/>
    <property type="molecule type" value="Genomic_DNA"/>
</dbReference>
<dbReference type="PANTHER" id="PTHR48100:SF1">
    <property type="entry name" value="HISTIDINE PHOSPHATASE FAMILY PROTEIN-RELATED"/>
    <property type="match status" value="1"/>
</dbReference>
<protein>
    <submittedName>
        <fullName evidence="1">Fructose-2,6-bisphosphatase</fullName>
    </submittedName>
</protein>
<dbReference type="GO" id="GO:0016791">
    <property type="term" value="F:phosphatase activity"/>
    <property type="evidence" value="ECO:0007669"/>
    <property type="project" value="TreeGrafter"/>
</dbReference>
<reference evidence="1 2" key="1">
    <citation type="submission" date="2018-06" db="EMBL/GenBank/DDBJ databases">
        <authorList>
            <consortium name="Pathogen Informatics"/>
            <person name="Doyle S."/>
        </authorList>
    </citation>
    <scope>NUCLEOTIDE SEQUENCE [LARGE SCALE GENOMIC DNA]</scope>
    <source>
        <strain evidence="1 2">NCTC10343</strain>
    </source>
</reference>
<dbReference type="RefSeq" id="WP_016818998.1">
    <property type="nucleotide sequence ID" value="NZ_CP009909.1"/>
</dbReference>
<dbReference type="Pfam" id="PF00300">
    <property type="entry name" value="His_Phos_1"/>
    <property type="match status" value="2"/>
</dbReference>
<dbReference type="SUPFAM" id="SSF53254">
    <property type="entry name" value="Phosphoglycerate mutase-like"/>
    <property type="match status" value="1"/>
</dbReference>